<reference evidence="14 15" key="1">
    <citation type="submission" date="2016-07" db="EMBL/GenBank/DDBJ databases">
        <title>Genome of Pelobium manganitolerans.</title>
        <authorList>
            <person name="Wu S."/>
            <person name="Wang G."/>
        </authorList>
    </citation>
    <scope>NUCLEOTIDE SEQUENCE [LARGE SCALE GENOMIC DNA]</scope>
    <source>
        <strain evidence="14 15">YS-25</strain>
    </source>
</reference>
<name>A0A419SA13_9SPHI</name>
<proteinExistence type="inferred from homology"/>
<evidence type="ECO:0000259" key="13">
    <source>
        <dbReference type="Pfam" id="PF02769"/>
    </source>
</evidence>
<feature type="domain" description="PurM-like N-terminal" evidence="12">
    <location>
        <begin position="48"/>
        <end position="166"/>
    </location>
</feature>
<dbReference type="Gene3D" id="3.90.650.10">
    <property type="entry name" value="PurM-like C-terminal domain"/>
    <property type="match status" value="1"/>
</dbReference>
<dbReference type="SUPFAM" id="SSF56042">
    <property type="entry name" value="PurM C-terminal domain-like"/>
    <property type="match status" value="1"/>
</dbReference>
<dbReference type="EC" id="6.3.3.1" evidence="3"/>
<dbReference type="UniPathway" id="UPA00074">
    <property type="reaction ID" value="UER00129"/>
</dbReference>
<dbReference type="AlphaFoldDB" id="A0A419SA13"/>
<evidence type="ECO:0000313" key="14">
    <source>
        <dbReference type="EMBL" id="RKD19025.1"/>
    </source>
</evidence>
<keyword evidence="7" id="KW-0067">ATP-binding</keyword>
<dbReference type="RefSeq" id="WP_120180672.1">
    <property type="nucleotide sequence ID" value="NZ_MBTA01000003.1"/>
</dbReference>
<dbReference type="PANTHER" id="PTHR10520:SF12">
    <property type="entry name" value="TRIFUNCTIONAL PURINE BIOSYNTHETIC PROTEIN ADENOSINE-3"/>
    <property type="match status" value="1"/>
</dbReference>
<dbReference type="Pfam" id="PF00586">
    <property type="entry name" value="AIRS"/>
    <property type="match status" value="1"/>
</dbReference>
<keyword evidence="15" id="KW-1185">Reference proteome</keyword>
<evidence type="ECO:0000256" key="3">
    <source>
        <dbReference type="ARBA" id="ARBA00013047"/>
    </source>
</evidence>
<organism evidence="14 15">
    <name type="scientific">Pelobium manganitolerans</name>
    <dbReference type="NCBI Taxonomy" id="1842495"/>
    <lineage>
        <taxon>Bacteria</taxon>
        <taxon>Pseudomonadati</taxon>
        <taxon>Bacteroidota</taxon>
        <taxon>Sphingobacteriia</taxon>
        <taxon>Sphingobacteriales</taxon>
        <taxon>Sphingobacteriaceae</taxon>
        <taxon>Pelobium</taxon>
    </lineage>
</organism>
<comment type="similarity">
    <text evidence="2">Belongs to the AIR synthase family.</text>
</comment>
<keyword evidence="6" id="KW-0547">Nucleotide-binding</keyword>
<comment type="caution">
    <text evidence="14">The sequence shown here is derived from an EMBL/GenBank/DDBJ whole genome shotgun (WGS) entry which is preliminary data.</text>
</comment>
<protein>
    <recommendedName>
        <fullName evidence="4">Phosphoribosylformylglycinamidine cyclo-ligase</fullName>
        <ecNumber evidence="3">6.3.3.1</ecNumber>
    </recommendedName>
    <alternativeName>
        <fullName evidence="9">AIR synthase</fullName>
    </alternativeName>
    <alternativeName>
        <fullName evidence="10">AIRS</fullName>
    </alternativeName>
    <alternativeName>
        <fullName evidence="8">Phosphoribosyl-aminoimidazole synthetase</fullName>
    </alternativeName>
</protein>
<evidence type="ECO:0000256" key="1">
    <source>
        <dbReference type="ARBA" id="ARBA00004686"/>
    </source>
</evidence>
<dbReference type="InterPro" id="IPR010918">
    <property type="entry name" value="PurM-like_C_dom"/>
</dbReference>
<gene>
    <name evidence="14" type="ORF">BCY91_14205</name>
</gene>
<dbReference type="GO" id="GO:0004641">
    <property type="term" value="F:phosphoribosylformylglycinamidine cyclo-ligase activity"/>
    <property type="evidence" value="ECO:0007669"/>
    <property type="project" value="UniProtKB-EC"/>
</dbReference>
<evidence type="ECO:0000256" key="9">
    <source>
        <dbReference type="ARBA" id="ARBA00032931"/>
    </source>
</evidence>
<dbReference type="GO" id="GO:0004637">
    <property type="term" value="F:phosphoribosylamine-glycine ligase activity"/>
    <property type="evidence" value="ECO:0007669"/>
    <property type="project" value="TreeGrafter"/>
</dbReference>
<evidence type="ECO:0000256" key="10">
    <source>
        <dbReference type="ARBA" id="ARBA00033093"/>
    </source>
</evidence>
<evidence type="ECO:0000256" key="11">
    <source>
        <dbReference type="ARBA" id="ARBA00049057"/>
    </source>
</evidence>
<dbReference type="GO" id="GO:0006189">
    <property type="term" value="P:'de novo' IMP biosynthetic process"/>
    <property type="evidence" value="ECO:0007669"/>
    <property type="project" value="UniProtKB-UniPathway"/>
</dbReference>
<accession>A0A419SA13</accession>
<keyword evidence="5 14" id="KW-0436">Ligase</keyword>
<comment type="catalytic activity">
    <reaction evidence="11">
        <text>2-formamido-N(1)-(5-O-phospho-beta-D-ribosyl)acetamidine + ATP = 5-amino-1-(5-phospho-beta-D-ribosyl)imidazole + ADP + phosphate + H(+)</text>
        <dbReference type="Rhea" id="RHEA:23032"/>
        <dbReference type="ChEBI" id="CHEBI:15378"/>
        <dbReference type="ChEBI" id="CHEBI:30616"/>
        <dbReference type="ChEBI" id="CHEBI:43474"/>
        <dbReference type="ChEBI" id="CHEBI:137981"/>
        <dbReference type="ChEBI" id="CHEBI:147287"/>
        <dbReference type="ChEBI" id="CHEBI:456216"/>
        <dbReference type="EC" id="6.3.3.1"/>
    </reaction>
</comment>
<dbReference type="InterPro" id="IPR036921">
    <property type="entry name" value="PurM-like_N_sf"/>
</dbReference>
<dbReference type="GO" id="GO:0005524">
    <property type="term" value="F:ATP binding"/>
    <property type="evidence" value="ECO:0007669"/>
    <property type="project" value="UniProtKB-KW"/>
</dbReference>
<sequence>MSDNRYNQRGVSAGKEDVHNAIKNIDKGIFPQAFCKIIPDILGGDEAYCNIMHADGAGTKSSLAYIYWKETGDISVWKGIAQDAIIMNLDDLLCVGATDRILLSSTIGRNKNIIPGEVIAEIINGTEEILAELRELGINIYSTGGETADVGDLVRTVIVDSTVTCRMKRADVISNHTIQAGDVIVGLASSGQATYEKEYNGGMGSNGLTSARHDVFEKAIAKKFPESFDPAVPFELVFSGQKALTDLVEVENGQKITAGKLVLSPTRTYAPVIKQILDQYRSQIHGMVHCSGGAQTKVLHFVENLHIIKNNLFPVPPLFKLIQEQSGTDWQEMYKVFNMGHRMEVYVPAHIAQSIIDISKSFGIDAQIVGRVEASDKKQVTINSEFGDFVYW</sequence>
<dbReference type="Proteomes" id="UP000283433">
    <property type="component" value="Unassembled WGS sequence"/>
</dbReference>
<evidence type="ECO:0000256" key="2">
    <source>
        <dbReference type="ARBA" id="ARBA00010280"/>
    </source>
</evidence>
<dbReference type="GO" id="GO:0005829">
    <property type="term" value="C:cytosol"/>
    <property type="evidence" value="ECO:0007669"/>
    <property type="project" value="TreeGrafter"/>
</dbReference>
<dbReference type="InterPro" id="IPR016188">
    <property type="entry name" value="PurM-like_N"/>
</dbReference>
<dbReference type="PANTHER" id="PTHR10520">
    <property type="entry name" value="TRIFUNCTIONAL PURINE BIOSYNTHETIC PROTEIN ADENOSINE-3-RELATED"/>
    <property type="match status" value="1"/>
</dbReference>
<evidence type="ECO:0000313" key="15">
    <source>
        <dbReference type="Proteomes" id="UP000283433"/>
    </source>
</evidence>
<feature type="domain" description="PurM-like C-terminal" evidence="13">
    <location>
        <begin position="179"/>
        <end position="382"/>
    </location>
</feature>
<evidence type="ECO:0000256" key="4">
    <source>
        <dbReference type="ARBA" id="ARBA00020367"/>
    </source>
</evidence>
<evidence type="ECO:0000256" key="7">
    <source>
        <dbReference type="ARBA" id="ARBA00022840"/>
    </source>
</evidence>
<dbReference type="SUPFAM" id="SSF55326">
    <property type="entry name" value="PurM N-terminal domain-like"/>
    <property type="match status" value="1"/>
</dbReference>
<dbReference type="OrthoDB" id="9802507at2"/>
<evidence type="ECO:0000256" key="5">
    <source>
        <dbReference type="ARBA" id="ARBA00022598"/>
    </source>
</evidence>
<dbReference type="Pfam" id="PF02769">
    <property type="entry name" value="AIRS_C"/>
    <property type="match status" value="1"/>
</dbReference>
<evidence type="ECO:0000256" key="6">
    <source>
        <dbReference type="ARBA" id="ARBA00022741"/>
    </source>
</evidence>
<dbReference type="GO" id="GO:0046084">
    <property type="term" value="P:adenine biosynthetic process"/>
    <property type="evidence" value="ECO:0007669"/>
    <property type="project" value="TreeGrafter"/>
</dbReference>
<dbReference type="InterPro" id="IPR004733">
    <property type="entry name" value="PurM_cligase"/>
</dbReference>
<comment type="pathway">
    <text evidence="1">Purine metabolism; IMP biosynthesis via de novo pathway; 5-amino-1-(5-phospho-D-ribosyl)imidazole from N(2)-formyl-N(1)-(5-phospho-D-ribosyl)glycinamide: step 2/2.</text>
</comment>
<dbReference type="Gene3D" id="3.30.1330.10">
    <property type="entry name" value="PurM-like, N-terminal domain"/>
    <property type="match status" value="1"/>
</dbReference>
<evidence type="ECO:0000256" key="8">
    <source>
        <dbReference type="ARBA" id="ARBA00031908"/>
    </source>
</evidence>
<dbReference type="EMBL" id="MBTA01000003">
    <property type="protein sequence ID" value="RKD19025.1"/>
    <property type="molecule type" value="Genomic_DNA"/>
</dbReference>
<dbReference type="InterPro" id="IPR036676">
    <property type="entry name" value="PurM-like_C_sf"/>
</dbReference>
<evidence type="ECO:0000259" key="12">
    <source>
        <dbReference type="Pfam" id="PF00586"/>
    </source>
</evidence>